<dbReference type="InterPro" id="IPR013221">
    <property type="entry name" value="Mur_ligase_cen"/>
</dbReference>
<evidence type="ECO:0000313" key="16">
    <source>
        <dbReference type="Proteomes" id="UP000003240"/>
    </source>
</evidence>
<dbReference type="STRING" id="1009370.ALO_20942"/>
<comment type="subcellular location">
    <subcellularLocation>
        <location evidence="10 11">Cytoplasm</location>
    </subcellularLocation>
</comment>
<dbReference type="RefSeq" id="WP_004099763.1">
    <property type="nucleotide sequence ID" value="NZ_AFGF01000269.1"/>
</dbReference>
<evidence type="ECO:0000256" key="11">
    <source>
        <dbReference type="RuleBase" id="RU004136"/>
    </source>
</evidence>
<feature type="domain" description="Mur ligase C-terminal" evidence="13">
    <location>
        <begin position="330"/>
        <end position="444"/>
    </location>
</feature>
<keyword evidence="3 10" id="KW-0132">Cell division</keyword>
<keyword evidence="7 10" id="KW-0573">Peptidoglycan synthesis</keyword>
<dbReference type="AlphaFoldDB" id="F7NPZ1"/>
<keyword evidence="6 10" id="KW-0133">Cell shape</keyword>
<dbReference type="InterPro" id="IPR051046">
    <property type="entry name" value="MurCDEF_CellWall_CoF430Synth"/>
</dbReference>
<dbReference type="EC" id="6.3.2.10" evidence="10 11"/>
<comment type="pathway">
    <text evidence="10 11">Cell wall biogenesis; peptidoglycan biosynthesis.</text>
</comment>
<evidence type="ECO:0000256" key="5">
    <source>
        <dbReference type="ARBA" id="ARBA00022840"/>
    </source>
</evidence>
<dbReference type="Gene3D" id="3.90.190.20">
    <property type="entry name" value="Mur ligase, C-terminal domain"/>
    <property type="match status" value="1"/>
</dbReference>
<dbReference type="InterPro" id="IPR036565">
    <property type="entry name" value="Mur-like_cat_sf"/>
</dbReference>
<evidence type="ECO:0000313" key="15">
    <source>
        <dbReference type="EMBL" id="EGO61982.1"/>
    </source>
</evidence>
<evidence type="ECO:0000259" key="12">
    <source>
        <dbReference type="Pfam" id="PF01225"/>
    </source>
</evidence>
<dbReference type="Pfam" id="PF01225">
    <property type="entry name" value="Mur_ligase"/>
    <property type="match status" value="1"/>
</dbReference>
<protein>
    <recommendedName>
        <fullName evidence="10 11">UDP-N-acetylmuramoyl-tripeptide--D-alanyl-D-alanine ligase</fullName>
        <ecNumber evidence="10 11">6.3.2.10</ecNumber>
    </recommendedName>
    <alternativeName>
        <fullName evidence="10">D-alanyl-D-alanine-adding enzyme</fullName>
    </alternativeName>
</protein>
<feature type="domain" description="Mur ligase central" evidence="14">
    <location>
        <begin position="113"/>
        <end position="298"/>
    </location>
</feature>
<evidence type="ECO:0000256" key="6">
    <source>
        <dbReference type="ARBA" id="ARBA00022960"/>
    </source>
</evidence>
<reference evidence="15 16" key="1">
    <citation type="journal article" date="2011" name="EMBO J.">
        <title>Structural diversity of bacterial flagellar motors.</title>
        <authorList>
            <person name="Chen S."/>
            <person name="Beeby M."/>
            <person name="Murphy G.E."/>
            <person name="Leadbetter J.R."/>
            <person name="Hendrixson D.R."/>
            <person name="Briegel A."/>
            <person name="Li Z."/>
            <person name="Shi J."/>
            <person name="Tocheva E.I."/>
            <person name="Muller A."/>
            <person name="Dobro M.J."/>
            <person name="Jensen G.J."/>
        </authorList>
    </citation>
    <scope>NUCLEOTIDE SEQUENCE [LARGE SCALE GENOMIC DNA]</scope>
    <source>
        <strain evidence="15 16">DSM 6540</strain>
    </source>
</reference>
<gene>
    <name evidence="10" type="primary">murF</name>
    <name evidence="15" type="ORF">ALO_20942</name>
</gene>
<dbReference type="Proteomes" id="UP000003240">
    <property type="component" value="Unassembled WGS sequence"/>
</dbReference>
<proteinExistence type="inferred from homology"/>
<dbReference type="SUPFAM" id="SSF53244">
    <property type="entry name" value="MurD-like peptide ligases, peptide-binding domain"/>
    <property type="match status" value="1"/>
</dbReference>
<dbReference type="InterPro" id="IPR004101">
    <property type="entry name" value="Mur_ligase_C"/>
</dbReference>
<comment type="function">
    <text evidence="10 11">Involved in cell wall formation. Catalyzes the final step in the synthesis of UDP-N-acetylmuramoyl-pentapeptide, the precursor of murein.</text>
</comment>
<dbReference type="OrthoDB" id="9801978at2"/>
<evidence type="ECO:0000256" key="8">
    <source>
        <dbReference type="ARBA" id="ARBA00023306"/>
    </source>
</evidence>
<evidence type="ECO:0000256" key="2">
    <source>
        <dbReference type="ARBA" id="ARBA00022598"/>
    </source>
</evidence>
<dbReference type="GO" id="GO:0005524">
    <property type="term" value="F:ATP binding"/>
    <property type="evidence" value="ECO:0007669"/>
    <property type="project" value="UniProtKB-UniRule"/>
</dbReference>
<dbReference type="InterPro" id="IPR035911">
    <property type="entry name" value="MurE/MurF_N"/>
</dbReference>
<dbReference type="SUPFAM" id="SSF53623">
    <property type="entry name" value="MurD-like peptide ligases, catalytic domain"/>
    <property type="match status" value="1"/>
</dbReference>
<dbReference type="GO" id="GO:0047480">
    <property type="term" value="F:UDP-N-acetylmuramoyl-tripeptide-D-alanyl-D-alanine ligase activity"/>
    <property type="evidence" value="ECO:0007669"/>
    <property type="project" value="UniProtKB-UniRule"/>
</dbReference>
<dbReference type="GO" id="GO:0008360">
    <property type="term" value="P:regulation of cell shape"/>
    <property type="evidence" value="ECO:0007669"/>
    <property type="project" value="UniProtKB-KW"/>
</dbReference>
<keyword evidence="16" id="KW-1185">Reference proteome</keyword>
<dbReference type="GO" id="GO:0008766">
    <property type="term" value="F:UDP-N-acetylmuramoylalanyl-D-glutamyl-2,6-diaminopimelate-D-alanyl-D-alanine ligase activity"/>
    <property type="evidence" value="ECO:0007669"/>
    <property type="project" value="RHEA"/>
</dbReference>
<feature type="domain" description="Mur ligase N-terminal catalytic" evidence="12">
    <location>
        <begin position="31"/>
        <end position="102"/>
    </location>
</feature>
<comment type="caution">
    <text evidence="15">The sequence shown here is derived from an EMBL/GenBank/DDBJ whole genome shotgun (WGS) entry which is preliminary data.</text>
</comment>
<dbReference type="Gene3D" id="3.40.1390.10">
    <property type="entry name" value="MurE/MurF, N-terminal domain"/>
    <property type="match status" value="1"/>
</dbReference>
<comment type="catalytic activity">
    <reaction evidence="10 11">
        <text>D-alanyl-D-alanine + UDP-N-acetyl-alpha-D-muramoyl-L-alanyl-gamma-D-glutamyl-meso-2,6-diaminopimelate + ATP = UDP-N-acetyl-alpha-D-muramoyl-L-alanyl-gamma-D-glutamyl-meso-2,6-diaminopimeloyl-D-alanyl-D-alanine + ADP + phosphate + H(+)</text>
        <dbReference type="Rhea" id="RHEA:28374"/>
        <dbReference type="ChEBI" id="CHEBI:15378"/>
        <dbReference type="ChEBI" id="CHEBI:30616"/>
        <dbReference type="ChEBI" id="CHEBI:43474"/>
        <dbReference type="ChEBI" id="CHEBI:57822"/>
        <dbReference type="ChEBI" id="CHEBI:61386"/>
        <dbReference type="ChEBI" id="CHEBI:83905"/>
        <dbReference type="ChEBI" id="CHEBI:456216"/>
        <dbReference type="EC" id="6.3.2.10"/>
    </reaction>
</comment>
<feature type="binding site" evidence="10">
    <location>
        <begin position="115"/>
        <end position="121"/>
    </location>
    <ligand>
        <name>ATP</name>
        <dbReference type="ChEBI" id="CHEBI:30616"/>
    </ligand>
</feature>
<evidence type="ECO:0000256" key="7">
    <source>
        <dbReference type="ARBA" id="ARBA00022984"/>
    </source>
</evidence>
<keyword evidence="8 10" id="KW-0131">Cell cycle</keyword>
<dbReference type="GO" id="GO:0051301">
    <property type="term" value="P:cell division"/>
    <property type="evidence" value="ECO:0007669"/>
    <property type="project" value="UniProtKB-KW"/>
</dbReference>
<dbReference type="Pfam" id="PF02875">
    <property type="entry name" value="Mur_ligase_C"/>
    <property type="match status" value="1"/>
</dbReference>
<dbReference type="GO" id="GO:0071555">
    <property type="term" value="P:cell wall organization"/>
    <property type="evidence" value="ECO:0007669"/>
    <property type="project" value="UniProtKB-KW"/>
</dbReference>
<keyword evidence="5 10" id="KW-0067">ATP-binding</keyword>
<organism evidence="15 16">
    <name type="scientific">Acetonema longum DSM 6540</name>
    <dbReference type="NCBI Taxonomy" id="1009370"/>
    <lineage>
        <taxon>Bacteria</taxon>
        <taxon>Bacillati</taxon>
        <taxon>Bacillota</taxon>
        <taxon>Negativicutes</taxon>
        <taxon>Acetonemataceae</taxon>
        <taxon>Acetonema</taxon>
    </lineage>
</organism>
<evidence type="ECO:0000256" key="1">
    <source>
        <dbReference type="ARBA" id="ARBA00022490"/>
    </source>
</evidence>
<dbReference type="NCBIfam" id="TIGR01143">
    <property type="entry name" value="murF"/>
    <property type="match status" value="1"/>
</dbReference>
<keyword evidence="4 10" id="KW-0547">Nucleotide-binding</keyword>
<name>F7NPZ1_9FIRM</name>
<dbReference type="EMBL" id="AFGF01000269">
    <property type="protein sequence ID" value="EGO61982.1"/>
    <property type="molecule type" value="Genomic_DNA"/>
</dbReference>
<dbReference type="UniPathway" id="UPA00219"/>
<keyword evidence="9 10" id="KW-0961">Cell wall biogenesis/degradation</keyword>
<dbReference type="GO" id="GO:0005737">
    <property type="term" value="C:cytoplasm"/>
    <property type="evidence" value="ECO:0007669"/>
    <property type="project" value="UniProtKB-SubCell"/>
</dbReference>
<dbReference type="InterPro" id="IPR036615">
    <property type="entry name" value="Mur_ligase_C_dom_sf"/>
</dbReference>
<dbReference type="eggNOG" id="COG0770">
    <property type="taxonomic scope" value="Bacteria"/>
</dbReference>
<dbReference type="InterPro" id="IPR005863">
    <property type="entry name" value="UDP-N-AcMur_synth"/>
</dbReference>
<evidence type="ECO:0000256" key="3">
    <source>
        <dbReference type="ARBA" id="ARBA00022618"/>
    </source>
</evidence>
<evidence type="ECO:0000256" key="4">
    <source>
        <dbReference type="ARBA" id="ARBA00022741"/>
    </source>
</evidence>
<dbReference type="GO" id="GO:0009252">
    <property type="term" value="P:peptidoglycan biosynthetic process"/>
    <property type="evidence" value="ECO:0007669"/>
    <property type="project" value="UniProtKB-UniRule"/>
</dbReference>
<accession>F7NPZ1</accession>
<dbReference type="PANTHER" id="PTHR43024">
    <property type="entry name" value="UDP-N-ACETYLMURAMOYL-TRIPEPTIDE--D-ALANYL-D-ALANINE LIGASE"/>
    <property type="match status" value="1"/>
</dbReference>
<evidence type="ECO:0000259" key="14">
    <source>
        <dbReference type="Pfam" id="PF08245"/>
    </source>
</evidence>
<evidence type="ECO:0000256" key="9">
    <source>
        <dbReference type="ARBA" id="ARBA00023316"/>
    </source>
</evidence>
<evidence type="ECO:0000259" key="13">
    <source>
        <dbReference type="Pfam" id="PF02875"/>
    </source>
</evidence>
<keyword evidence="2 10" id="KW-0436">Ligase</keyword>
<sequence length="457" mass="49131">MACFTLDEVCLATGGSIISDKPESKALLFASVSTDSRSIASGDLFIALQGETFDGHDYLSQARQKGAGGIIVSRRDASLPQDCPVILVQDTLKALQDLARFHRQKYSIPVIAVTGSNGKTTTKDMISAVLSVRFNVLKTEANYNNEIGLPLTLLRLQPEHEAVVVEMGMRGMEQIRALAQIALPNVAVITNVGETHIELLGSIENIAKAKAELVQAVAARGLVVLNGDDDRVAKMRDLTEARVIYYGLKPKAGVKAENIRTAASGVTFDSLTDGRKECIELPTYGVHNVYNALAAIAVGQSMGMTPEEIRQGLKNFTPSAMRLHIEKMGLYTVINDSYNASPLSMKAAINVLGDIAAGRAVAVLGDMLELGAHSAEAHRQIGLYLAEKQIKAVIGVGDQIQHTVRAAKESGVPETVFCQNHQQATDALGRLLMPGDTVLLKGSRSMKMERLLPVFNT</sequence>
<dbReference type="Gene3D" id="3.40.1190.10">
    <property type="entry name" value="Mur-like, catalytic domain"/>
    <property type="match status" value="1"/>
</dbReference>
<evidence type="ECO:0000256" key="10">
    <source>
        <dbReference type="HAMAP-Rule" id="MF_02019"/>
    </source>
</evidence>
<dbReference type="SUPFAM" id="SSF63418">
    <property type="entry name" value="MurE/MurF N-terminal domain"/>
    <property type="match status" value="1"/>
</dbReference>
<dbReference type="Pfam" id="PF08245">
    <property type="entry name" value="Mur_ligase_M"/>
    <property type="match status" value="1"/>
</dbReference>
<dbReference type="InterPro" id="IPR000713">
    <property type="entry name" value="Mur_ligase_N"/>
</dbReference>
<dbReference type="HAMAP" id="MF_02019">
    <property type="entry name" value="MurF"/>
    <property type="match status" value="1"/>
</dbReference>
<keyword evidence="1 10" id="KW-0963">Cytoplasm</keyword>
<dbReference type="PANTHER" id="PTHR43024:SF1">
    <property type="entry name" value="UDP-N-ACETYLMURAMOYL-TRIPEPTIDE--D-ALANYL-D-ALANINE LIGASE"/>
    <property type="match status" value="1"/>
</dbReference>
<comment type="similarity">
    <text evidence="10">Belongs to the MurCDEF family. MurF subfamily.</text>
</comment>